<dbReference type="AlphaFoldDB" id="A0AAV8TP37"/>
<dbReference type="PANTHER" id="PTHR22691:SF8">
    <property type="entry name" value="PROTEIN SPT2 HOMOLOG"/>
    <property type="match status" value="1"/>
</dbReference>
<dbReference type="Proteomes" id="UP001159364">
    <property type="component" value="Linkage Group LG04"/>
</dbReference>
<accession>A0AAV8TP37</accession>
<sequence>MRGYDRDEYEDYDDYGEYGEDEEEGGEAEGYEEEEEEKRKPTAEELDYLQLRERIKEQIRKKRQKGSISSISKFQENNKKTHADSYGSFFGPSQPVIAQRVIQESKSLLENKNLALRMANSLASKKNSSSTNTGTKNGVHQKMSRVKNELQMKVQKLKDTRDYSFLLSDDAEPPAPPKEPERRYVSASSSEARSAQMMHKSKQLSSFNGRSITNRGEERKSMSTNGQIQSKTVPNKSSSIVKPNMVSRRQLGNNNGVAARSKGLPSKTPATVMDKKMSAPVVKNIAPAHKPLPPKVHSSVPKQPLNHKPGMQEPHKAKIMPKQPVAPSRPQMSKPVKQISSHMRRQDSRPKKRPARRLSDDEDDEDAKALSMIRKMFNTQRYADCDDDDSDMEANYDDIMKEERLSEKIARKEDEEQLRLIEEEEQRELMRKQAKKRRV</sequence>
<evidence type="ECO:0000256" key="2">
    <source>
        <dbReference type="ARBA" id="ARBA00023054"/>
    </source>
</evidence>
<evidence type="ECO:0000256" key="3">
    <source>
        <dbReference type="SAM" id="MobiDB-lite"/>
    </source>
</evidence>
<name>A0AAV8TP37_9ROSI</name>
<comment type="similarity">
    <text evidence="1">Belongs to the SPT2 family.</text>
</comment>
<dbReference type="GO" id="GO:0006334">
    <property type="term" value="P:nucleosome assembly"/>
    <property type="evidence" value="ECO:0007669"/>
    <property type="project" value="TreeGrafter"/>
</dbReference>
<feature type="compositionally biased region" description="Polar residues" evidence="3">
    <location>
        <begin position="66"/>
        <end position="75"/>
    </location>
</feature>
<keyword evidence="2" id="KW-0175">Coiled coil</keyword>
<dbReference type="GO" id="GO:0006360">
    <property type="term" value="P:transcription by RNA polymerase I"/>
    <property type="evidence" value="ECO:0007669"/>
    <property type="project" value="TreeGrafter"/>
</dbReference>
<dbReference type="SMART" id="SM00784">
    <property type="entry name" value="SPT2"/>
    <property type="match status" value="1"/>
</dbReference>
<keyword evidence="5" id="KW-1185">Reference proteome</keyword>
<evidence type="ECO:0000313" key="5">
    <source>
        <dbReference type="Proteomes" id="UP001159364"/>
    </source>
</evidence>
<feature type="region of interest" description="Disordered" evidence="3">
    <location>
        <begin position="287"/>
        <end position="366"/>
    </location>
</feature>
<feature type="region of interest" description="Disordered" evidence="3">
    <location>
        <begin position="1"/>
        <end position="45"/>
    </location>
</feature>
<feature type="compositionally biased region" description="Low complexity" evidence="3">
    <location>
        <begin position="124"/>
        <end position="138"/>
    </location>
</feature>
<dbReference type="GO" id="GO:0005730">
    <property type="term" value="C:nucleolus"/>
    <property type="evidence" value="ECO:0007669"/>
    <property type="project" value="TreeGrafter"/>
</dbReference>
<feature type="region of interest" description="Disordered" evidence="3">
    <location>
        <begin position="120"/>
        <end position="148"/>
    </location>
</feature>
<dbReference type="Pfam" id="PF08243">
    <property type="entry name" value="SPT2"/>
    <property type="match status" value="1"/>
</dbReference>
<feature type="compositionally biased region" description="Polar residues" evidence="3">
    <location>
        <begin position="203"/>
        <end position="214"/>
    </location>
</feature>
<gene>
    <name evidence="4" type="ORF">K2173_020670</name>
</gene>
<feature type="region of interest" description="Disordered" evidence="3">
    <location>
        <begin position="59"/>
        <end position="87"/>
    </location>
</feature>
<dbReference type="InterPro" id="IPR013256">
    <property type="entry name" value="Chromatin_SPT2"/>
</dbReference>
<evidence type="ECO:0000256" key="1">
    <source>
        <dbReference type="ARBA" id="ARBA00006461"/>
    </source>
</evidence>
<dbReference type="PANTHER" id="PTHR22691">
    <property type="entry name" value="YEAST SPT2-RELATED"/>
    <property type="match status" value="1"/>
</dbReference>
<protein>
    <recommendedName>
        <fullName evidence="6">SPT2 chromatin protein</fullName>
    </recommendedName>
</protein>
<feature type="region of interest" description="Disordered" evidence="3">
    <location>
        <begin position="167"/>
        <end position="270"/>
    </location>
</feature>
<dbReference type="EMBL" id="JAIWQS010000004">
    <property type="protein sequence ID" value="KAJ8767730.1"/>
    <property type="molecule type" value="Genomic_DNA"/>
</dbReference>
<evidence type="ECO:0000313" key="4">
    <source>
        <dbReference type="EMBL" id="KAJ8767730.1"/>
    </source>
</evidence>
<reference evidence="4 5" key="1">
    <citation type="submission" date="2021-09" db="EMBL/GenBank/DDBJ databases">
        <title>Genomic insights and catalytic innovation underlie evolution of tropane alkaloids biosynthesis.</title>
        <authorList>
            <person name="Wang Y.-J."/>
            <person name="Tian T."/>
            <person name="Huang J.-P."/>
            <person name="Huang S.-X."/>
        </authorList>
    </citation>
    <scope>NUCLEOTIDE SEQUENCE [LARGE SCALE GENOMIC DNA]</scope>
    <source>
        <strain evidence="4">KIB-2018</strain>
        <tissue evidence="4">Leaf</tissue>
    </source>
</reference>
<proteinExistence type="inferred from homology"/>
<feature type="compositionally biased region" description="Acidic residues" evidence="3">
    <location>
        <begin position="7"/>
        <end position="36"/>
    </location>
</feature>
<feature type="compositionally biased region" description="Polar residues" evidence="3">
    <location>
        <begin position="222"/>
        <end position="241"/>
    </location>
</feature>
<dbReference type="GO" id="GO:0003677">
    <property type="term" value="F:DNA binding"/>
    <property type="evidence" value="ECO:0007669"/>
    <property type="project" value="TreeGrafter"/>
</dbReference>
<comment type="caution">
    <text evidence="4">The sequence shown here is derived from an EMBL/GenBank/DDBJ whole genome shotgun (WGS) entry which is preliminary data.</text>
</comment>
<evidence type="ECO:0008006" key="6">
    <source>
        <dbReference type="Google" id="ProtNLM"/>
    </source>
</evidence>
<organism evidence="4 5">
    <name type="scientific">Erythroxylum novogranatense</name>
    <dbReference type="NCBI Taxonomy" id="1862640"/>
    <lineage>
        <taxon>Eukaryota</taxon>
        <taxon>Viridiplantae</taxon>
        <taxon>Streptophyta</taxon>
        <taxon>Embryophyta</taxon>
        <taxon>Tracheophyta</taxon>
        <taxon>Spermatophyta</taxon>
        <taxon>Magnoliopsida</taxon>
        <taxon>eudicotyledons</taxon>
        <taxon>Gunneridae</taxon>
        <taxon>Pentapetalae</taxon>
        <taxon>rosids</taxon>
        <taxon>fabids</taxon>
        <taxon>Malpighiales</taxon>
        <taxon>Erythroxylaceae</taxon>
        <taxon>Erythroxylum</taxon>
    </lineage>
</organism>
<dbReference type="GO" id="GO:0042393">
    <property type="term" value="F:histone binding"/>
    <property type="evidence" value="ECO:0007669"/>
    <property type="project" value="TreeGrafter"/>
</dbReference>